<evidence type="ECO:0000313" key="5">
    <source>
        <dbReference type="Proteomes" id="UP000198767"/>
    </source>
</evidence>
<feature type="compositionally biased region" description="Low complexity" evidence="1">
    <location>
        <begin position="88"/>
        <end position="98"/>
    </location>
</feature>
<keyword evidence="2" id="KW-1133">Transmembrane helix</keyword>
<protein>
    <submittedName>
        <fullName evidence="4">LysM domain-containing protein</fullName>
    </submittedName>
</protein>
<evidence type="ECO:0000259" key="3">
    <source>
        <dbReference type="PROSITE" id="PS51782"/>
    </source>
</evidence>
<dbReference type="CDD" id="cd00118">
    <property type="entry name" value="LysM"/>
    <property type="match status" value="1"/>
</dbReference>
<keyword evidence="2" id="KW-0812">Transmembrane</keyword>
<organism evidence="4 5">
    <name type="scientific">Epibacterium ulvae</name>
    <dbReference type="NCBI Taxonomy" id="1156985"/>
    <lineage>
        <taxon>Bacteria</taxon>
        <taxon>Pseudomonadati</taxon>
        <taxon>Pseudomonadota</taxon>
        <taxon>Alphaproteobacteria</taxon>
        <taxon>Rhodobacterales</taxon>
        <taxon>Roseobacteraceae</taxon>
        <taxon>Epibacterium</taxon>
    </lineage>
</organism>
<dbReference type="Gene3D" id="3.10.350.10">
    <property type="entry name" value="LysM domain"/>
    <property type="match status" value="1"/>
</dbReference>
<proteinExistence type="predicted"/>
<feature type="domain" description="LysM" evidence="3">
    <location>
        <begin position="532"/>
        <end position="581"/>
    </location>
</feature>
<reference evidence="4 5" key="1">
    <citation type="submission" date="2016-10" db="EMBL/GenBank/DDBJ databases">
        <authorList>
            <person name="de Groot N.N."/>
        </authorList>
    </citation>
    <scope>NUCLEOTIDE SEQUENCE [LARGE SCALE GENOMIC DNA]</scope>
    <source>
        <strain evidence="4 5">U95</strain>
    </source>
</reference>
<evidence type="ECO:0000256" key="2">
    <source>
        <dbReference type="SAM" id="Phobius"/>
    </source>
</evidence>
<dbReference type="InterPro" id="IPR036779">
    <property type="entry name" value="LysM_dom_sf"/>
</dbReference>
<dbReference type="InterPro" id="IPR052196">
    <property type="entry name" value="Bact_Kbp"/>
</dbReference>
<dbReference type="PANTHER" id="PTHR34700">
    <property type="entry name" value="POTASSIUM BINDING PROTEIN KBP"/>
    <property type="match status" value="1"/>
</dbReference>
<dbReference type="Proteomes" id="UP000198767">
    <property type="component" value="Unassembled WGS sequence"/>
</dbReference>
<dbReference type="InterPro" id="IPR018392">
    <property type="entry name" value="LysM"/>
</dbReference>
<evidence type="ECO:0000256" key="1">
    <source>
        <dbReference type="SAM" id="MobiDB-lite"/>
    </source>
</evidence>
<dbReference type="PROSITE" id="PS51782">
    <property type="entry name" value="LYSM"/>
    <property type="match status" value="1"/>
</dbReference>
<dbReference type="Pfam" id="PF01476">
    <property type="entry name" value="LysM"/>
    <property type="match status" value="1"/>
</dbReference>
<feature type="transmembrane region" description="Helical" evidence="2">
    <location>
        <begin position="12"/>
        <end position="36"/>
    </location>
</feature>
<dbReference type="PANTHER" id="PTHR34700:SF4">
    <property type="entry name" value="PHAGE-LIKE ELEMENT PBSX PROTEIN XKDP"/>
    <property type="match status" value="1"/>
</dbReference>
<evidence type="ECO:0000313" key="4">
    <source>
        <dbReference type="EMBL" id="SCZ55700.1"/>
    </source>
</evidence>
<name>A0A1G5Q2L5_9RHOB</name>
<gene>
    <name evidence="4" type="ORF">SAMN04488118_102460</name>
</gene>
<dbReference type="OrthoDB" id="370541at2"/>
<dbReference type="STRING" id="1156985.SAMN04488118_102460"/>
<feature type="compositionally biased region" description="Polar residues" evidence="1">
    <location>
        <begin position="69"/>
        <end position="78"/>
    </location>
</feature>
<accession>A0A1G5Q2L5</accession>
<sequence length="583" mass="60305">MAETSGTGVSSGIAIGGIATVAVVVGGLVLTQLGFFDKPAAPEQQKPADLAVAPNDARALPAPIVTADATPQTTSVESTPVPPVGQNASAADSVASDQVARDADARLDSESLTETTDVAEPLVIEPAPEAVIALEAPEIDVFRFAPDGSGLIAGRGEVGSEIAVLLDGEVIETVDVPAGEEFVAFPFIAPSDVARVVTIEARRAEEKRLAEASFILAPVTPIAEESVVAEVTPVEPAIDAETAAPQVSVSLSETSNSIASAELEELAETVTPSSVVAATDIVPSREVEESVASASGGVTDAVETALSETPQEEVAVVAEAVIAPVAEVPVTEVPEETGAELAAVTETADVQVNREPPTQIATQTAALPEATQPTVQTTAPEQVTSAQIAEIPAPSVQDSPAIAVLRASPEGIEVVQPAAPAVPELVGKVALDTISYSDAGDVQLAGRARPKALVRVYVDNTVVAEVQTAEDGRWSGDLAEVDAGIFTLRLDEIDPVIGTVTSRLETPFKREAREDLAENAAQNASDNTALVRAVTVQEGDTLWAISQERYGNGVLYVRVFEANQKDIRDPDLIYPGQIFTLPE</sequence>
<dbReference type="EMBL" id="FMWG01000002">
    <property type="protein sequence ID" value="SCZ55700.1"/>
    <property type="molecule type" value="Genomic_DNA"/>
</dbReference>
<keyword evidence="5" id="KW-1185">Reference proteome</keyword>
<keyword evidence="2" id="KW-0472">Membrane</keyword>
<dbReference type="SMART" id="SM00257">
    <property type="entry name" value="LysM"/>
    <property type="match status" value="1"/>
</dbReference>
<dbReference type="RefSeq" id="WP_090216804.1">
    <property type="nucleotide sequence ID" value="NZ_FMWG01000002.1"/>
</dbReference>
<dbReference type="AlphaFoldDB" id="A0A1G5Q2L5"/>
<feature type="region of interest" description="Disordered" evidence="1">
    <location>
        <begin position="68"/>
        <end position="99"/>
    </location>
</feature>